<feature type="non-terminal residue" evidence="1">
    <location>
        <position position="41"/>
    </location>
</feature>
<dbReference type="Proteomes" id="UP000708208">
    <property type="component" value="Unassembled WGS sequence"/>
</dbReference>
<evidence type="ECO:0000313" key="2">
    <source>
        <dbReference type="Proteomes" id="UP000708208"/>
    </source>
</evidence>
<proteinExistence type="predicted"/>
<dbReference type="AlphaFoldDB" id="A0A8J2P5L0"/>
<comment type="caution">
    <text evidence="1">The sequence shown here is derived from an EMBL/GenBank/DDBJ whole genome shotgun (WGS) entry which is preliminary data.</text>
</comment>
<reference evidence="1" key="1">
    <citation type="submission" date="2021-06" db="EMBL/GenBank/DDBJ databases">
        <authorList>
            <person name="Hodson N. C."/>
            <person name="Mongue J. A."/>
            <person name="Jaron S. K."/>
        </authorList>
    </citation>
    <scope>NUCLEOTIDE SEQUENCE</scope>
</reference>
<gene>
    <name evidence="1" type="ORF">AFUS01_LOCUS20428</name>
</gene>
<dbReference type="EMBL" id="CAJVCH010220442">
    <property type="protein sequence ID" value="CAG7731869.1"/>
    <property type="molecule type" value="Genomic_DNA"/>
</dbReference>
<protein>
    <submittedName>
        <fullName evidence="1">Uncharacterized protein</fullName>
    </submittedName>
</protein>
<organism evidence="1 2">
    <name type="scientific">Allacma fusca</name>
    <dbReference type="NCBI Taxonomy" id="39272"/>
    <lineage>
        <taxon>Eukaryota</taxon>
        <taxon>Metazoa</taxon>
        <taxon>Ecdysozoa</taxon>
        <taxon>Arthropoda</taxon>
        <taxon>Hexapoda</taxon>
        <taxon>Collembola</taxon>
        <taxon>Symphypleona</taxon>
        <taxon>Sminthuridae</taxon>
        <taxon>Allacma</taxon>
    </lineage>
</organism>
<sequence>MENLKRQRAPVRAVFTRAANEVEAELMREGKTKISVQQLFT</sequence>
<evidence type="ECO:0000313" key="1">
    <source>
        <dbReference type="EMBL" id="CAG7731869.1"/>
    </source>
</evidence>
<name>A0A8J2P5L0_9HEXA</name>
<accession>A0A8J2P5L0</accession>
<keyword evidence="2" id="KW-1185">Reference proteome</keyword>